<reference evidence="1" key="1">
    <citation type="submission" date="2018-02" db="EMBL/GenBank/DDBJ databases">
        <title>Rhizophora mucronata_Transcriptome.</title>
        <authorList>
            <person name="Meera S.P."/>
            <person name="Sreeshan A."/>
            <person name="Augustine A."/>
        </authorList>
    </citation>
    <scope>NUCLEOTIDE SEQUENCE</scope>
    <source>
        <tissue evidence="1">Leaf</tissue>
    </source>
</reference>
<protein>
    <submittedName>
        <fullName evidence="1">Uncharacterized protein</fullName>
    </submittedName>
</protein>
<evidence type="ECO:0000313" key="1">
    <source>
        <dbReference type="EMBL" id="MBX65427.1"/>
    </source>
</evidence>
<sequence>MQFILITPYLTFHVQHMMEKKKVQFTITPQATLQNMQGLIECCP</sequence>
<dbReference type="AlphaFoldDB" id="A0A2P2QEZ5"/>
<organism evidence="1">
    <name type="scientific">Rhizophora mucronata</name>
    <name type="common">Asiatic mangrove</name>
    <dbReference type="NCBI Taxonomy" id="61149"/>
    <lineage>
        <taxon>Eukaryota</taxon>
        <taxon>Viridiplantae</taxon>
        <taxon>Streptophyta</taxon>
        <taxon>Embryophyta</taxon>
        <taxon>Tracheophyta</taxon>
        <taxon>Spermatophyta</taxon>
        <taxon>Magnoliopsida</taxon>
        <taxon>eudicotyledons</taxon>
        <taxon>Gunneridae</taxon>
        <taxon>Pentapetalae</taxon>
        <taxon>rosids</taxon>
        <taxon>fabids</taxon>
        <taxon>Malpighiales</taxon>
        <taxon>Rhizophoraceae</taxon>
        <taxon>Rhizophora</taxon>
    </lineage>
</organism>
<dbReference type="EMBL" id="GGEC01084943">
    <property type="protein sequence ID" value="MBX65427.1"/>
    <property type="molecule type" value="Transcribed_RNA"/>
</dbReference>
<proteinExistence type="predicted"/>
<accession>A0A2P2QEZ5</accession>
<name>A0A2P2QEZ5_RHIMU</name>